<dbReference type="Proteomes" id="UP000660070">
    <property type="component" value="Unassembled WGS sequence"/>
</dbReference>
<keyword evidence="3" id="KW-1185">Reference proteome</keyword>
<gene>
    <name evidence="2" type="ORF">IV494_00920</name>
</gene>
<evidence type="ECO:0000256" key="1">
    <source>
        <dbReference type="ARBA" id="ARBA00022649"/>
    </source>
</evidence>
<dbReference type="InterPro" id="IPR007712">
    <property type="entry name" value="RelE/ParE_toxin"/>
</dbReference>
<evidence type="ECO:0000313" key="2">
    <source>
        <dbReference type="EMBL" id="MBF8455728.1"/>
    </source>
</evidence>
<dbReference type="InterPro" id="IPR035093">
    <property type="entry name" value="RelE/ParE_toxin_dom_sf"/>
</dbReference>
<comment type="caution">
    <text evidence="2">The sequence shown here is derived from an EMBL/GenBank/DDBJ whole genome shotgun (WGS) entry which is preliminary data.</text>
</comment>
<accession>A0ABS0F7N6</accession>
<reference evidence="2 3" key="1">
    <citation type="submission" date="2020-11" db="EMBL/GenBank/DDBJ databases">
        <title>Kaistella gelatinilytica sp. nov., a flavobacterium isolated from Antarctic Soil.</title>
        <authorList>
            <person name="Li J."/>
        </authorList>
    </citation>
    <scope>NUCLEOTIDE SEQUENCE [LARGE SCALE GENOMIC DNA]</scope>
    <source>
        <strain evidence="2 3">G5-32</strain>
    </source>
</reference>
<protein>
    <submittedName>
        <fullName evidence="2">Type II toxin-antitoxin system RelE/ParE family toxin</fullName>
    </submittedName>
</protein>
<keyword evidence="1" id="KW-1277">Toxin-antitoxin system</keyword>
<organism evidence="2 3">
    <name type="scientific">Kaistella gelatinilytica</name>
    <dbReference type="NCBI Taxonomy" id="2787636"/>
    <lineage>
        <taxon>Bacteria</taxon>
        <taxon>Pseudomonadati</taxon>
        <taxon>Bacteroidota</taxon>
        <taxon>Flavobacteriia</taxon>
        <taxon>Flavobacteriales</taxon>
        <taxon>Weeksellaceae</taxon>
        <taxon>Chryseobacterium group</taxon>
        <taxon>Kaistella</taxon>
    </lineage>
</organism>
<dbReference type="SUPFAM" id="SSF143011">
    <property type="entry name" value="RelE-like"/>
    <property type="match status" value="1"/>
</dbReference>
<dbReference type="RefSeq" id="WP_196078295.1">
    <property type="nucleotide sequence ID" value="NZ_JADPVI010000001.1"/>
</dbReference>
<name>A0ABS0F7N6_9FLAO</name>
<proteinExistence type="predicted"/>
<dbReference type="Gene3D" id="3.30.2310.20">
    <property type="entry name" value="RelE-like"/>
    <property type="match status" value="1"/>
</dbReference>
<sequence length="96" mass="11478">MKVVWEDRALSDLKNAVSFIKLQSPKNAEMVLEKLVKLSESLSNMPYKFPKEPLYDRENIRFVTKWSFKMIYQVEKEMIIILRIFSTHQNPDKILE</sequence>
<dbReference type="EMBL" id="JADPVI010000001">
    <property type="protein sequence ID" value="MBF8455728.1"/>
    <property type="molecule type" value="Genomic_DNA"/>
</dbReference>
<dbReference type="Pfam" id="PF05016">
    <property type="entry name" value="ParE_toxin"/>
    <property type="match status" value="1"/>
</dbReference>
<evidence type="ECO:0000313" key="3">
    <source>
        <dbReference type="Proteomes" id="UP000660070"/>
    </source>
</evidence>